<dbReference type="InterPro" id="IPR006015">
    <property type="entry name" value="Universal_stress_UspA"/>
</dbReference>
<gene>
    <name evidence="3" type="ORF">RM423_21460</name>
</gene>
<dbReference type="EMBL" id="JAVREH010000060">
    <property type="protein sequence ID" value="MDT0263946.1"/>
    <property type="molecule type" value="Genomic_DNA"/>
</dbReference>
<dbReference type="PANTHER" id="PTHR31964:SF113">
    <property type="entry name" value="USPA DOMAIN-CONTAINING PROTEIN"/>
    <property type="match status" value="1"/>
</dbReference>
<comment type="caution">
    <text evidence="3">The sequence shown here is derived from an EMBL/GenBank/DDBJ whole genome shotgun (WGS) entry which is preliminary data.</text>
</comment>
<feature type="domain" description="UspA" evidence="2">
    <location>
        <begin position="18"/>
        <end position="152"/>
    </location>
</feature>
<protein>
    <submittedName>
        <fullName evidence="3">Universal stress protein</fullName>
    </submittedName>
</protein>
<proteinExistence type="inferred from homology"/>
<keyword evidence="4" id="KW-1185">Reference proteome</keyword>
<organism evidence="3 4">
    <name type="scientific">Jatrophihabitans lederbergiae</name>
    <dbReference type="NCBI Taxonomy" id="3075547"/>
    <lineage>
        <taxon>Bacteria</taxon>
        <taxon>Bacillati</taxon>
        <taxon>Actinomycetota</taxon>
        <taxon>Actinomycetes</taxon>
        <taxon>Jatrophihabitantales</taxon>
        <taxon>Jatrophihabitantaceae</taxon>
        <taxon>Jatrophihabitans</taxon>
    </lineage>
</organism>
<dbReference type="Gene3D" id="3.40.50.620">
    <property type="entry name" value="HUPs"/>
    <property type="match status" value="1"/>
</dbReference>
<evidence type="ECO:0000313" key="3">
    <source>
        <dbReference type="EMBL" id="MDT0263946.1"/>
    </source>
</evidence>
<evidence type="ECO:0000256" key="1">
    <source>
        <dbReference type="ARBA" id="ARBA00008791"/>
    </source>
</evidence>
<dbReference type="CDD" id="cd00293">
    <property type="entry name" value="USP-like"/>
    <property type="match status" value="1"/>
</dbReference>
<dbReference type="PRINTS" id="PR01438">
    <property type="entry name" value="UNVRSLSTRESS"/>
</dbReference>
<dbReference type="Pfam" id="PF00582">
    <property type="entry name" value="Usp"/>
    <property type="match status" value="1"/>
</dbReference>
<accession>A0ABU2JGR5</accession>
<dbReference type="InterPro" id="IPR014729">
    <property type="entry name" value="Rossmann-like_a/b/a_fold"/>
</dbReference>
<dbReference type="RefSeq" id="WP_311425089.1">
    <property type="nucleotide sequence ID" value="NZ_JAVREH010000060.1"/>
</dbReference>
<dbReference type="SUPFAM" id="SSF52402">
    <property type="entry name" value="Adenine nucleotide alpha hydrolases-like"/>
    <property type="match status" value="1"/>
</dbReference>
<reference evidence="4" key="1">
    <citation type="submission" date="2023-07" db="EMBL/GenBank/DDBJ databases">
        <title>30 novel species of actinomycetes from the DSMZ collection.</title>
        <authorList>
            <person name="Nouioui I."/>
        </authorList>
    </citation>
    <scope>NUCLEOTIDE SEQUENCE [LARGE SCALE GENOMIC DNA]</scope>
    <source>
        <strain evidence="4">DSM 44399</strain>
    </source>
</reference>
<sequence>MTADTAARGSVADDHSSRIVVGVDGSPSSVETLRWAGHLAGPLRCGIDAVCAWQIPMSYSMAAGMDDDSEIETLKVIDRAAGDAFGDHLPNDLRSHVRQGHPAQVLLKFSADTHADMLIVGSRGHGGFVGMLLGSTSAYCVEHARCAVLVVHGNSGRDGSPR</sequence>
<dbReference type="InterPro" id="IPR006016">
    <property type="entry name" value="UspA"/>
</dbReference>
<name>A0ABU2JGR5_9ACTN</name>
<evidence type="ECO:0000313" key="4">
    <source>
        <dbReference type="Proteomes" id="UP001183176"/>
    </source>
</evidence>
<dbReference type="PANTHER" id="PTHR31964">
    <property type="entry name" value="ADENINE NUCLEOTIDE ALPHA HYDROLASES-LIKE SUPERFAMILY PROTEIN"/>
    <property type="match status" value="1"/>
</dbReference>
<dbReference type="Proteomes" id="UP001183176">
    <property type="component" value="Unassembled WGS sequence"/>
</dbReference>
<comment type="similarity">
    <text evidence="1">Belongs to the universal stress protein A family.</text>
</comment>
<evidence type="ECO:0000259" key="2">
    <source>
        <dbReference type="Pfam" id="PF00582"/>
    </source>
</evidence>